<keyword evidence="2" id="KW-0472">Membrane</keyword>
<dbReference type="SUPFAM" id="SSF56954">
    <property type="entry name" value="Outer membrane efflux proteins (OEP)"/>
    <property type="match status" value="1"/>
</dbReference>
<protein>
    <submittedName>
        <fullName evidence="3">Efflux transporter, outer membrane factor lipoprotein, NodT family</fullName>
    </submittedName>
</protein>
<dbReference type="InterPro" id="IPR003423">
    <property type="entry name" value="OMP_efflux"/>
</dbReference>
<keyword evidence="2" id="KW-1134">Transmembrane beta strand</keyword>
<dbReference type="Proteomes" id="UP000005778">
    <property type="component" value="Chromosome"/>
</dbReference>
<dbReference type="GO" id="GO:0015562">
    <property type="term" value="F:efflux transmembrane transporter activity"/>
    <property type="evidence" value="ECO:0007669"/>
    <property type="project" value="InterPro"/>
</dbReference>
<dbReference type="Gene3D" id="2.20.200.10">
    <property type="entry name" value="Outer membrane efflux proteins (OEP)"/>
    <property type="match status" value="1"/>
</dbReference>
<dbReference type="InterPro" id="IPR010131">
    <property type="entry name" value="MdtP/NodT-like"/>
</dbReference>
<dbReference type="GO" id="GO:0005886">
    <property type="term" value="C:plasma membrane"/>
    <property type="evidence" value="ECO:0007669"/>
    <property type="project" value="UniProtKB-SubCell"/>
</dbReference>
<dbReference type="Pfam" id="PF02321">
    <property type="entry name" value="OEP"/>
    <property type="match status" value="2"/>
</dbReference>
<organism evidence="3 4">
    <name type="scientific">Desulfobacter postgatei 2ac9</name>
    <dbReference type="NCBI Taxonomy" id="879212"/>
    <lineage>
        <taxon>Bacteria</taxon>
        <taxon>Pseudomonadati</taxon>
        <taxon>Thermodesulfobacteriota</taxon>
        <taxon>Desulfobacteria</taxon>
        <taxon>Desulfobacterales</taxon>
        <taxon>Desulfobacteraceae</taxon>
        <taxon>Desulfobacter</taxon>
    </lineage>
</organism>
<dbReference type="PANTHER" id="PTHR30203:SF32">
    <property type="entry name" value="CATION EFFLUX SYSTEM PROTEIN CUSC"/>
    <property type="match status" value="1"/>
</dbReference>
<dbReference type="STRING" id="879212.DespoDRAFT_00525"/>
<dbReference type="HOGENOM" id="CLU_012817_13_3_7"/>
<keyword evidence="2 3" id="KW-0449">Lipoprotein</keyword>
<keyword evidence="2" id="KW-0564">Palmitate</keyword>
<dbReference type="AlphaFoldDB" id="I5AZ78"/>
<sequence length="483" mass="52065">MMIYRLITVILAALILFTAGCSFIPEYRPPEMPVSDAWSGTDPKEDALSGHAAADIVYQDYFTSRTLQEIIAMALENNRDLKVALLNIEQAKAAYRIQKSDELPVIAGSTGLNRQGIAEDSSSLGKPYTTDTSMSVGLGLTAYELDLFGRVKSLSQSALETYLATREAASSTRIALVAQTADAYVNLLAQRKLQHLAEETYKAQKSTYDVIKTQYDAGSTDQLALAQAATSTESAKASIYEYKRLVSQAENALVYLAGPGVYDLINAFAPPPSETIDDIGVLTQLPAGLPSQILLDRPDIQAAEHQLKAANADIGAARAAMYPTISLTGSFGFAAQGLSYLFDPSRSLSWAFSPNLTIPIFNREGLKASLDVATVGEKIAAAQYEGAIQTAFREVADQLAARKHYKGQLDAQNALVSASQKAYDLSKARYDNGVDDFLTVLDSQRSLFSAEQGAIVLKQAYLSNLINLYKVMGGGKIDTSNAN</sequence>
<gene>
    <name evidence="3" type="ORF">DespoDRAFT_00525</name>
</gene>
<evidence type="ECO:0000313" key="3">
    <source>
        <dbReference type="EMBL" id="EIM62541.1"/>
    </source>
</evidence>
<dbReference type="EMBL" id="CM001488">
    <property type="protein sequence ID" value="EIM62541.1"/>
    <property type="molecule type" value="Genomic_DNA"/>
</dbReference>
<reference evidence="3 4" key="1">
    <citation type="submission" date="2011-09" db="EMBL/GenBank/DDBJ databases">
        <authorList>
            <consortium name="US DOE Joint Genome Institute (JGI-PGF)"/>
            <person name="Lucas S."/>
            <person name="Han J."/>
            <person name="Lapidus A."/>
            <person name="Cheng J.-F."/>
            <person name="Goodwin L."/>
            <person name="Pitluck S."/>
            <person name="Peters L."/>
            <person name="Land M.L."/>
            <person name="Hauser L."/>
            <person name="Orellana R."/>
            <person name="Lovley D."/>
            <person name="Woyke T.J."/>
        </authorList>
    </citation>
    <scope>NUCLEOTIDE SEQUENCE [LARGE SCALE GENOMIC DNA]</scope>
    <source>
        <strain evidence="3 4">2ac9</strain>
    </source>
</reference>
<keyword evidence="2" id="KW-0812">Transmembrane</keyword>
<evidence type="ECO:0000256" key="1">
    <source>
        <dbReference type="ARBA" id="ARBA00007613"/>
    </source>
</evidence>
<comment type="similarity">
    <text evidence="1 2">Belongs to the outer membrane factor (OMF) (TC 1.B.17) family.</text>
</comment>
<accession>I5AZ78</accession>
<comment type="subcellular location">
    <subcellularLocation>
        <location evidence="2">Cell membrane</location>
        <topology evidence="2">Lipid-anchor</topology>
    </subcellularLocation>
</comment>
<evidence type="ECO:0000313" key="4">
    <source>
        <dbReference type="Proteomes" id="UP000005778"/>
    </source>
</evidence>
<dbReference type="PROSITE" id="PS51257">
    <property type="entry name" value="PROKAR_LIPOPROTEIN"/>
    <property type="match status" value="1"/>
</dbReference>
<reference evidence="3 4" key="2">
    <citation type="submission" date="2012-02" db="EMBL/GenBank/DDBJ databases">
        <title>Improved High-Quality Draft sequence of Desulfobacter postgatei 2ac9.</title>
        <authorList>
            <consortium name="US DOE Joint Genome Institute"/>
            <person name="Lucas S."/>
            <person name="Han J."/>
            <person name="Lapidus A."/>
            <person name="Cheng J.-F."/>
            <person name="Goodwin L."/>
            <person name="Pitluck S."/>
            <person name="Peters L."/>
            <person name="Ovchinnikova G."/>
            <person name="Held B."/>
            <person name="Detter J.C."/>
            <person name="Han C."/>
            <person name="Tapia R."/>
            <person name="Land M."/>
            <person name="Hauser L."/>
            <person name="Kyrpides N."/>
            <person name="Ivanova N."/>
            <person name="Pagani I."/>
            <person name="Orellana R."/>
            <person name="Lovley D."/>
            <person name="Woyke T."/>
        </authorList>
    </citation>
    <scope>NUCLEOTIDE SEQUENCE [LARGE SCALE GENOMIC DNA]</scope>
    <source>
        <strain evidence="3 4">2ac9</strain>
    </source>
</reference>
<dbReference type="NCBIfam" id="TIGR01845">
    <property type="entry name" value="outer_NodT"/>
    <property type="match status" value="1"/>
</dbReference>
<name>I5AZ78_9BACT</name>
<keyword evidence="4" id="KW-1185">Reference proteome</keyword>
<dbReference type="RefSeq" id="WP_004071150.1">
    <property type="nucleotide sequence ID" value="NZ_CM001488.1"/>
</dbReference>
<dbReference type="Gene3D" id="1.20.1600.10">
    <property type="entry name" value="Outer membrane efflux proteins (OEP)"/>
    <property type="match status" value="1"/>
</dbReference>
<proteinExistence type="inferred from homology"/>
<dbReference type="PANTHER" id="PTHR30203">
    <property type="entry name" value="OUTER MEMBRANE CATION EFFLUX PROTEIN"/>
    <property type="match status" value="1"/>
</dbReference>
<evidence type="ECO:0000256" key="2">
    <source>
        <dbReference type="RuleBase" id="RU362097"/>
    </source>
</evidence>
<dbReference type="eggNOG" id="COG1538">
    <property type="taxonomic scope" value="Bacteria"/>
</dbReference>